<reference evidence="2 3" key="1">
    <citation type="submission" date="2019-08" db="EMBL/GenBank/DDBJ databases">
        <title>Bradyrhizobium hipponensis sp. nov., a rhizobium isolated from a Lupinus angustifolius root nodule in Tunisia.</title>
        <authorList>
            <person name="Off K."/>
            <person name="Rejili M."/>
            <person name="Mars M."/>
            <person name="Brachmann A."/>
            <person name="Marin M."/>
        </authorList>
    </citation>
    <scope>NUCLEOTIDE SEQUENCE [LARGE SCALE GENOMIC DNA]</scope>
    <source>
        <strain evidence="2 3">CTAW71</strain>
    </source>
</reference>
<feature type="transmembrane region" description="Helical" evidence="1">
    <location>
        <begin position="104"/>
        <end position="122"/>
    </location>
</feature>
<dbReference type="Proteomes" id="UP000324758">
    <property type="component" value="Unassembled WGS sequence"/>
</dbReference>
<keyword evidence="3" id="KW-1185">Reference proteome</keyword>
<dbReference type="GO" id="GO:0016020">
    <property type="term" value="C:membrane"/>
    <property type="evidence" value="ECO:0007669"/>
    <property type="project" value="GOC"/>
</dbReference>
<dbReference type="OrthoDB" id="5515308at2"/>
<dbReference type="EMBL" id="VSSS01000050">
    <property type="protein sequence ID" value="TYL90949.1"/>
    <property type="molecule type" value="Genomic_DNA"/>
</dbReference>
<accession>A0A5D3KIU1</accession>
<feature type="transmembrane region" description="Helical" evidence="1">
    <location>
        <begin position="79"/>
        <end position="97"/>
    </location>
</feature>
<dbReference type="InterPro" id="IPR009305">
    <property type="entry name" value="Mpo1-like"/>
</dbReference>
<evidence type="ECO:0000256" key="1">
    <source>
        <dbReference type="SAM" id="Phobius"/>
    </source>
</evidence>
<dbReference type="Pfam" id="PF06127">
    <property type="entry name" value="Mpo1-like"/>
    <property type="match status" value="1"/>
</dbReference>
<dbReference type="PANTHER" id="PTHR28026">
    <property type="entry name" value="DUF962 DOMAIN PROTEIN (AFU_ORTHOLOGUE AFUA_8G05310)"/>
    <property type="match status" value="1"/>
</dbReference>
<feature type="transmembrane region" description="Helical" evidence="1">
    <location>
        <begin position="29"/>
        <end position="46"/>
    </location>
</feature>
<sequence>MPHETEMAGYFQRQLADYVEYHRDPWNCAMHVVGILLLFTGATLPLTLVHFSVFGVEVSLAVILALPVLAYWLMLDAGVGLGILVSMIVLLSVATAIGNQVSFAMMWSIFAVLIVLGVASQIVGHRVFEERQPSMVDHPTHFLLGPMFVMAKFYIALGFRRDLAAILAPLPTNSLSTR</sequence>
<protein>
    <submittedName>
        <fullName evidence="2">DUF962 domain-containing protein</fullName>
    </submittedName>
</protein>
<gene>
    <name evidence="2" type="ORF">FXB40_30465</name>
</gene>
<keyword evidence="1" id="KW-0812">Transmembrane</keyword>
<name>A0A5D3KIU1_9BRAD</name>
<feature type="transmembrane region" description="Helical" evidence="1">
    <location>
        <begin position="142"/>
        <end position="159"/>
    </location>
</feature>
<dbReference type="AlphaFoldDB" id="A0A5D3KIU1"/>
<keyword evidence="1" id="KW-1133">Transmembrane helix</keyword>
<dbReference type="PANTHER" id="PTHR28026:SF9">
    <property type="entry name" value="2-HYDROXY-PALMITIC ACID DIOXYGENASE MPO1"/>
    <property type="match status" value="1"/>
</dbReference>
<evidence type="ECO:0000313" key="3">
    <source>
        <dbReference type="Proteomes" id="UP000324758"/>
    </source>
</evidence>
<proteinExistence type="predicted"/>
<organism evidence="2 3">
    <name type="scientific">Bradyrhizobium rifense</name>
    <dbReference type="NCBI Taxonomy" id="515499"/>
    <lineage>
        <taxon>Bacteria</taxon>
        <taxon>Pseudomonadati</taxon>
        <taxon>Pseudomonadota</taxon>
        <taxon>Alphaproteobacteria</taxon>
        <taxon>Hyphomicrobiales</taxon>
        <taxon>Nitrobacteraceae</taxon>
        <taxon>Bradyrhizobium</taxon>
    </lineage>
</organism>
<comment type="caution">
    <text evidence="2">The sequence shown here is derived from an EMBL/GenBank/DDBJ whole genome shotgun (WGS) entry which is preliminary data.</text>
</comment>
<keyword evidence="1" id="KW-0472">Membrane</keyword>
<evidence type="ECO:0000313" key="2">
    <source>
        <dbReference type="EMBL" id="TYL90949.1"/>
    </source>
</evidence>
<dbReference type="GO" id="GO:0046521">
    <property type="term" value="P:sphingoid catabolic process"/>
    <property type="evidence" value="ECO:0007669"/>
    <property type="project" value="TreeGrafter"/>
</dbReference>